<keyword evidence="9 11" id="KW-0665">Pyrimidine biosynthesis</keyword>
<evidence type="ECO:0000256" key="11">
    <source>
        <dbReference type="HAMAP-Rule" id="MF_01220"/>
    </source>
</evidence>
<dbReference type="InterPro" id="IPR015963">
    <property type="entry name" value="Uridylate_kinase_bac"/>
</dbReference>
<keyword evidence="5 11" id="KW-0808">Transferase</keyword>
<evidence type="ECO:0000256" key="10">
    <source>
        <dbReference type="ARBA" id="ARBA00047767"/>
    </source>
</evidence>
<protein>
    <recommendedName>
        <fullName evidence="11">Uridylate kinase</fullName>
        <shortName evidence="11">UK</shortName>
        <ecNumber evidence="11">2.7.4.22</ecNumber>
    </recommendedName>
    <alternativeName>
        <fullName evidence="11">Uridine monophosphate kinase</fullName>
        <shortName evidence="11">UMP kinase</shortName>
        <shortName evidence="11">UMPK</shortName>
    </alternativeName>
</protein>
<dbReference type="GO" id="GO:0005737">
    <property type="term" value="C:cytoplasm"/>
    <property type="evidence" value="ECO:0007669"/>
    <property type="project" value="UniProtKB-SubCell"/>
</dbReference>
<keyword evidence="6 11" id="KW-0547">Nucleotide-binding</keyword>
<dbReference type="AlphaFoldDB" id="A0A1G2BXS7"/>
<feature type="binding site" evidence="11">
    <location>
        <position position="169"/>
    </location>
    <ligand>
        <name>ATP</name>
        <dbReference type="ChEBI" id="CHEBI:30616"/>
    </ligand>
</feature>
<evidence type="ECO:0000256" key="6">
    <source>
        <dbReference type="ARBA" id="ARBA00022741"/>
    </source>
</evidence>
<dbReference type="HAMAP" id="MF_01220_B">
    <property type="entry name" value="PyrH_B"/>
    <property type="match status" value="1"/>
</dbReference>
<comment type="subunit">
    <text evidence="11">Homohexamer.</text>
</comment>
<comment type="catalytic activity">
    <reaction evidence="10 11">
        <text>UMP + ATP = UDP + ADP</text>
        <dbReference type="Rhea" id="RHEA:24400"/>
        <dbReference type="ChEBI" id="CHEBI:30616"/>
        <dbReference type="ChEBI" id="CHEBI:57865"/>
        <dbReference type="ChEBI" id="CHEBI:58223"/>
        <dbReference type="ChEBI" id="CHEBI:456216"/>
        <dbReference type="EC" id="2.7.4.22"/>
    </reaction>
</comment>
<feature type="binding site" evidence="11">
    <location>
        <begin position="133"/>
        <end position="140"/>
    </location>
    <ligand>
        <name>UMP</name>
        <dbReference type="ChEBI" id="CHEBI:57865"/>
    </ligand>
</feature>
<dbReference type="PIRSF" id="PIRSF005650">
    <property type="entry name" value="Uridylate_kin"/>
    <property type="match status" value="1"/>
</dbReference>
<organism evidence="13 14">
    <name type="scientific">Candidatus Komeilibacteria bacterium RIFOXYC1_FULL_37_11</name>
    <dbReference type="NCBI Taxonomy" id="1798555"/>
    <lineage>
        <taxon>Bacteria</taxon>
        <taxon>Candidatus Komeiliibacteriota</taxon>
    </lineage>
</organism>
<evidence type="ECO:0000256" key="1">
    <source>
        <dbReference type="ARBA" id="ARBA00004496"/>
    </source>
</evidence>
<dbReference type="Gene3D" id="3.40.1160.10">
    <property type="entry name" value="Acetylglutamate kinase-like"/>
    <property type="match status" value="1"/>
</dbReference>
<evidence type="ECO:0000256" key="3">
    <source>
        <dbReference type="ARBA" id="ARBA00007614"/>
    </source>
</evidence>
<dbReference type="UniPathway" id="UPA00159">
    <property type="reaction ID" value="UER00275"/>
</dbReference>
<dbReference type="GO" id="GO:0044210">
    <property type="term" value="P:'de novo' CTP biosynthetic process"/>
    <property type="evidence" value="ECO:0007669"/>
    <property type="project" value="UniProtKB-UniRule"/>
</dbReference>
<evidence type="ECO:0000256" key="5">
    <source>
        <dbReference type="ARBA" id="ARBA00022679"/>
    </source>
</evidence>
<dbReference type="NCBIfam" id="TIGR02075">
    <property type="entry name" value="pyrH_bact"/>
    <property type="match status" value="1"/>
</dbReference>
<evidence type="ECO:0000259" key="12">
    <source>
        <dbReference type="Pfam" id="PF00696"/>
    </source>
</evidence>
<keyword evidence="7 11" id="KW-0418">Kinase</keyword>
<dbReference type="SUPFAM" id="SSF53633">
    <property type="entry name" value="Carbamate kinase-like"/>
    <property type="match status" value="1"/>
</dbReference>
<evidence type="ECO:0000256" key="7">
    <source>
        <dbReference type="ARBA" id="ARBA00022777"/>
    </source>
</evidence>
<dbReference type="EMBL" id="MHKQ01000018">
    <property type="protein sequence ID" value="OGY93746.1"/>
    <property type="molecule type" value="Genomic_DNA"/>
</dbReference>
<dbReference type="FunFam" id="3.40.1160.10:FF:000001">
    <property type="entry name" value="Uridylate kinase"/>
    <property type="match status" value="1"/>
</dbReference>
<sequence>MSNKRVVIKISGEVFEVGNQPANLDFPSIKKVAESLKKVVKAGYQVGVVVGAGNIFRARMVKGSEVDRVAADHMGMMATSINALALQATLERVGQEARVLSSFSVPAIMEDYVYKRAINHLKNKRVVIFAGGTGNPYFTTDTTLVLRALEVGATNIYKASNVSGVYDSDPDKNKKAKLYKKISYAEALKRNLKIMDATAFALANDNKLNLTVFKYSPENIVRAVVKNNIGTKVTNESR</sequence>
<feature type="binding site" evidence="11">
    <location>
        <position position="161"/>
    </location>
    <ligand>
        <name>ATP</name>
        <dbReference type="ChEBI" id="CHEBI:30616"/>
    </ligand>
</feature>
<dbReference type="EC" id="2.7.4.22" evidence="11"/>
<dbReference type="Pfam" id="PF00696">
    <property type="entry name" value="AA_kinase"/>
    <property type="match status" value="1"/>
</dbReference>
<accession>A0A1G2BXS7</accession>
<dbReference type="Proteomes" id="UP000177626">
    <property type="component" value="Unassembled WGS sequence"/>
</dbReference>
<dbReference type="GO" id="GO:0033862">
    <property type="term" value="F:UMP kinase activity"/>
    <property type="evidence" value="ECO:0007669"/>
    <property type="project" value="UniProtKB-EC"/>
</dbReference>
<feature type="binding site" evidence="11">
    <location>
        <position position="57"/>
    </location>
    <ligand>
        <name>ATP</name>
        <dbReference type="ChEBI" id="CHEBI:30616"/>
    </ligand>
</feature>
<dbReference type="InterPro" id="IPR036393">
    <property type="entry name" value="AceGlu_kinase-like_sf"/>
</dbReference>
<dbReference type="PANTHER" id="PTHR42833:SF4">
    <property type="entry name" value="URIDYLATE KINASE PUMPKIN, CHLOROPLASTIC"/>
    <property type="match status" value="1"/>
</dbReference>
<evidence type="ECO:0000256" key="4">
    <source>
        <dbReference type="ARBA" id="ARBA00022490"/>
    </source>
</evidence>
<comment type="pathway">
    <text evidence="2 11">Pyrimidine metabolism; CTP biosynthesis via de novo pathway; UDP from UMP (UMPK route): step 1/1.</text>
</comment>
<name>A0A1G2BXS7_9BACT</name>
<evidence type="ECO:0000256" key="9">
    <source>
        <dbReference type="ARBA" id="ARBA00022975"/>
    </source>
</evidence>
<feature type="binding site" evidence="11">
    <location>
        <position position="53"/>
    </location>
    <ligand>
        <name>ATP</name>
        <dbReference type="ChEBI" id="CHEBI:30616"/>
    </ligand>
</feature>
<evidence type="ECO:0000313" key="14">
    <source>
        <dbReference type="Proteomes" id="UP000177626"/>
    </source>
</evidence>
<dbReference type="GO" id="GO:0005524">
    <property type="term" value="F:ATP binding"/>
    <property type="evidence" value="ECO:0007669"/>
    <property type="project" value="UniProtKB-KW"/>
</dbReference>
<evidence type="ECO:0000313" key="13">
    <source>
        <dbReference type="EMBL" id="OGY93746.1"/>
    </source>
</evidence>
<feature type="binding site" evidence="11">
    <location>
        <begin position="9"/>
        <end position="12"/>
    </location>
    <ligand>
        <name>ATP</name>
        <dbReference type="ChEBI" id="CHEBI:30616"/>
    </ligand>
</feature>
<dbReference type="InterPro" id="IPR001048">
    <property type="entry name" value="Asp/Glu/Uridylate_kinase"/>
</dbReference>
<gene>
    <name evidence="11" type="primary">pyrH</name>
    <name evidence="13" type="ORF">A2406_04235</name>
</gene>
<dbReference type="PANTHER" id="PTHR42833">
    <property type="entry name" value="URIDYLATE KINASE"/>
    <property type="match status" value="1"/>
</dbReference>
<dbReference type="GO" id="GO:0006225">
    <property type="term" value="P:UDP biosynthetic process"/>
    <property type="evidence" value="ECO:0007669"/>
    <property type="project" value="TreeGrafter"/>
</dbReference>
<reference evidence="13 14" key="1">
    <citation type="journal article" date="2016" name="Nat. Commun.">
        <title>Thousands of microbial genomes shed light on interconnected biogeochemical processes in an aquifer system.</title>
        <authorList>
            <person name="Anantharaman K."/>
            <person name="Brown C.T."/>
            <person name="Hug L.A."/>
            <person name="Sharon I."/>
            <person name="Castelle C.J."/>
            <person name="Probst A.J."/>
            <person name="Thomas B.C."/>
            <person name="Singh A."/>
            <person name="Wilkins M.J."/>
            <person name="Karaoz U."/>
            <person name="Brodie E.L."/>
            <person name="Williams K.H."/>
            <person name="Hubbard S.S."/>
            <person name="Banfield J.F."/>
        </authorList>
    </citation>
    <scope>NUCLEOTIDE SEQUENCE [LARGE SCALE GENOMIC DNA]</scope>
</reference>
<comment type="similarity">
    <text evidence="3 11">Belongs to the UMP kinase family.</text>
</comment>
<comment type="function">
    <text evidence="11">Catalyzes the reversible phosphorylation of UMP to UDP.</text>
</comment>
<keyword evidence="8 11" id="KW-0067">ATP-binding</keyword>
<comment type="caution">
    <text evidence="11">Lacks conserved residue(s) required for the propagation of feature annotation.</text>
</comment>
<evidence type="ECO:0000256" key="2">
    <source>
        <dbReference type="ARBA" id="ARBA00004791"/>
    </source>
</evidence>
<comment type="activity regulation">
    <text evidence="11">Inhibited by UTP.</text>
</comment>
<dbReference type="InterPro" id="IPR011817">
    <property type="entry name" value="Uridylate_kinase"/>
</dbReference>
<feature type="domain" description="Aspartate/glutamate/uridylate kinase" evidence="12">
    <location>
        <begin position="4"/>
        <end position="213"/>
    </location>
</feature>
<feature type="binding site" evidence="11">
    <location>
        <position position="72"/>
    </location>
    <ligand>
        <name>UMP</name>
        <dbReference type="ChEBI" id="CHEBI:57865"/>
    </ligand>
</feature>
<evidence type="ECO:0000256" key="8">
    <source>
        <dbReference type="ARBA" id="ARBA00022840"/>
    </source>
</evidence>
<keyword evidence="4 11" id="KW-0963">Cytoplasm</keyword>
<proteinExistence type="inferred from homology"/>
<comment type="subcellular location">
    <subcellularLocation>
        <location evidence="1 11">Cytoplasm</location>
    </subcellularLocation>
</comment>
<comment type="caution">
    <text evidence="13">The sequence shown here is derived from an EMBL/GenBank/DDBJ whole genome shotgun (WGS) entry which is preliminary data.</text>
</comment>
<dbReference type="CDD" id="cd04254">
    <property type="entry name" value="AAK_UMPK-PyrH-Ec"/>
    <property type="match status" value="1"/>
</dbReference>
<feature type="binding site" evidence="11">
    <location>
        <position position="166"/>
    </location>
    <ligand>
        <name>ATP</name>
        <dbReference type="ChEBI" id="CHEBI:30616"/>
    </ligand>
</feature>